<sequence length="186" mass="21553">MLISISGLSGSGKDTSAQYLSKQGFQIFSWGTALRLHVARTFRTPIPLQYKQAIESVPSYLEADKEWEKESGFLEQLSATPASDREKIYHQNLIRLEKILLQGTNIVINDTRFPREFHIVQQFGGLNVWLKREERCRETQTHDKYLNIDKFDCVIENNNSLEELYKAWDNVLENLKTTDSIKSIKV</sequence>
<organism evidence="1 2">
    <name type="scientific">Calothrix parasitica NIES-267</name>
    <dbReference type="NCBI Taxonomy" id="1973488"/>
    <lineage>
        <taxon>Bacteria</taxon>
        <taxon>Bacillati</taxon>
        <taxon>Cyanobacteriota</taxon>
        <taxon>Cyanophyceae</taxon>
        <taxon>Nostocales</taxon>
        <taxon>Calotrichaceae</taxon>
        <taxon>Calothrix</taxon>
    </lineage>
</organism>
<dbReference type="AlphaFoldDB" id="A0A1Z4M1F1"/>
<accession>A0A1Z4M1F1</accession>
<dbReference type="SUPFAM" id="SSF52540">
    <property type="entry name" value="P-loop containing nucleoside triphosphate hydrolases"/>
    <property type="match status" value="1"/>
</dbReference>
<dbReference type="Proteomes" id="UP000218418">
    <property type="component" value="Chromosome"/>
</dbReference>
<name>A0A1Z4M1F1_9CYAN</name>
<evidence type="ECO:0008006" key="3">
    <source>
        <dbReference type="Google" id="ProtNLM"/>
    </source>
</evidence>
<dbReference type="EMBL" id="AP018227">
    <property type="protein sequence ID" value="BAY87287.1"/>
    <property type="molecule type" value="Genomic_DNA"/>
</dbReference>
<reference evidence="1 2" key="1">
    <citation type="submission" date="2017-06" db="EMBL/GenBank/DDBJ databases">
        <title>Genome sequencing of cyanobaciteial culture collection at National Institute for Environmental Studies (NIES).</title>
        <authorList>
            <person name="Hirose Y."/>
            <person name="Shimura Y."/>
            <person name="Fujisawa T."/>
            <person name="Nakamura Y."/>
            <person name="Kawachi M."/>
        </authorList>
    </citation>
    <scope>NUCLEOTIDE SEQUENCE [LARGE SCALE GENOMIC DNA]</scope>
    <source>
        <strain evidence="1 2">NIES-267</strain>
    </source>
</reference>
<keyword evidence="2" id="KW-1185">Reference proteome</keyword>
<dbReference type="InterPro" id="IPR027417">
    <property type="entry name" value="P-loop_NTPase"/>
</dbReference>
<proteinExistence type="predicted"/>
<gene>
    <name evidence="1" type="ORF">NIES267_68080</name>
</gene>
<dbReference type="Gene3D" id="3.40.50.300">
    <property type="entry name" value="P-loop containing nucleotide triphosphate hydrolases"/>
    <property type="match status" value="1"/>
</dbReference>
<evidence type="ECO:0000313" key="2">
    <source>
        <dbReference type="Proteomes" id="UP000218418"/>
    </source>
</evidence>
<protein>
    <recommendedName>
        <fullName evidence="3">Dephospho-CoA kinase</fullName>
    </recommendedName>
</protein>
<evidence type="ECO:0000313" key="1">
    <source>
        <dbReference type="EMBL" id="BAY87287.1"/>
    </source>
</evidence>